<evidence type="ECO:0000313" key="1">
    <source>
        <dbReference type="EnsemblPlants" id="AVESA.00010b.r2.2AG0212780.1.CDS.1"/>
    </source>
</evidence>
<protein>
    <submittedName>
        <fullName evidence="1">Uncharacterized protein</fullName>
    </submittedName>
</protein>
<proteinExistence type="predicted"/>
<sequence length="676" mass="75149">MISNLRPNSIVMTMLLLNLLFDVLNLPLVFAAGIDQFVYSGFAGANITIDGVATVHPNGLLDLTNAHARLKGHAFYPAPLRFRESPNGTVKAFAVSFVFAIHPNYRSSQGMAFFIAKSMDFSSALPFQYFGVFNSENQGNSSNHIFAVELDTVINMELRDMDANHVGIDINGAISNQSHAAGFYDDKTGFFNNLNLTSGEGLQLWIDYGGESARINVTMSPVGMARPATPLLSAIYDLSFSTVLTEEAYLGFGSAAGMDGSGHYILGWSFGMDRPAPAIDISKLPKLPRVGPKPRSKVPEIVSPVATAAFVLAVGITAFLLVRRHRRYAEVQEDWEVEFGPHRFSYKDLYYATQGFKSDNLLGVGGFGKVYKGVLPKSKLEIAVKRVSHDSRQGMKEFVAEVVSIGRLQHSNLVQLLGYCRRKGQLFLVYEYMPNGSLDKYLYHQDNTRLPTLNWTQRFRIIRGVASGLLYLHEEWEKVVIHRDVKASNVLLDGEMNARLGDFGLSRLYDHGIDPQSTHVVGTIGYLAPELACTGKVTPFVDVFAFGIFILEVVCGQRPIEQDIREEKPMLVDRVLEHWHNESFIEIVDSKLAGDYDVNEVYLALKVGLLCSHPFMDARPTMRQVIQYLESARASPELTPIHNTFEMLAVMQREGFDPYIMSYHSSIAASIVSAGR</sequence>
<organism evidence="1 2">
    <name type="scientific">Avena sativa</name>
    <name type="common">Oat</name>
    <dbReference type="NCBI Taxonomy" id="4498"/>
    <lineage>
        <taxon>Eukaryota</taxon>
        <taxon>Viridiplantae</taxon>
        <taxon>Streptophyta</taxon>
        <taxon>Embryophyta</taxon>
        <taxon>Tracheophyta</taxon>
        <taxon>Spermatophyta</taxon>
        <taxon>Magnoliopsida</taxon>
        <taxon>Liliopsida</taxon>
        <taxon>Poales</taxon>
        <taxon>Poaceae</taxon>
        <taxon>BOP clade</taxon>
        <taxon>Pooideae</taxon>
        <taxon>Poodae</taxon>
        <taxon>Poeae</taxon>
        <taxon>Poeae Chloroplast Group 1 (Aveneae type)</taxon>
        <taxon>Aveninae</taxon>
        <taxon>Avena</taxon>
    </lineage>
</organism>
<dbReference type="EnsemblPlants" id="AVESA.00010b.r2.2AG0212780.1">
    <property type="protein sequence ID" value="AVESA.00010b.r2.2AG0212780.1.CDS.1"/>
    <property type="gene ID" value="AVESA.00010b.r2.2AG0212780"/>
</dbReference>
<reference evidence="1" key="2">
    <citation type="submission" date="2025-09" db="UniProtKB">
        <authorList>
            <consortium name="EnsemblPlants"/>
        </authorList>
    </citation>
    <scope>IDENTIFICATION</scope>
</reference>
<accession>A0ACD5U9U6</accession>
<reference evidence="1" key="1">
    <citation type="submission" date="2021-05" db="EMBL/GenBank/DDBJ databases">
        <authorList>
            <person name="Scholz U."/>
            <person name="Mascher M."/>
            <person name="Fiebig A."/>
        </authorList>
    </citation>
    <scope>NUCLEOTIDE SEQUENCE [LARGE SCALE GENOMIC DNA]</scope>
</reference>
<evidence type="ECO:0000313" key="2">
    <source>
        <dbReference type="Proteomes" id="UP001732700"/>
    </source>
</evidence>
<keyword evidence="2" id="KW-1185">Reference proteome</keyword>
<dbReference type="Proteomes" id="UP001732700">
    <property type="component" value="Chromosome 2A"/>
</dbReference>
<name>A0ACD5U9U6_AVESA</name>